<evidence type="ECO:0000313" key="2">
    <source>
        <dbReference type="Proteomes" id="UP000826212"/>
    </source>
</evidence>
<gene>
    <name evidence="1" type="primary">queC</name>
    <name evidence="1" type="ORF">K4L44_02005</name>
</gene>
<proteinExistence type="predicted"/>
<dbReference type="Proteomes" id="UP000826212">
    <property type="component" value="Chromosome"/>
</dbReference>
<accession>A0AC61NK03</accession>
<dbReference type="EC" id="6.3.4.20" evidence="1"/>
<organism evidence="1 2">
    <name type="scientific">Halosquirtibacter laminarini</name>
    <dbReference type="NCBI Taxonomy" id="3374600"/>
    <lineage>
        <taxon>Bacteria</taxon>
        <taxon>Pseudomonadati</taxon>
        <taxon>Bacteroidota</taxon>
        <taxon>Bacteroidia</taxon>
        <taxon>Marinilabiliales</taxon>
        <taxon>Prolixibacteraceae</taxon>
        <taxon>Halosquirtibacter</taxon>
    </lineage>
</organism>
<sequence>MERKKAIVLLSGGLDSAVAMWLAKSQGYEVYALSFSYGQRHSIELEKAKTLVESAKISGHRIVDINMGQWGGSSLTDMSMNVEEGDIHKKEIPQTYVPARNLVFLSVAASMGEAIEAYDIFIGVSEVDYSGYVDCRQSFIDSMESTINMGTVAAVEEGKKFKIHAPFVYKTKVDEIIMGMDLGVDFANTWSCYKGEGTPCGVCDSCKLRAEAFRKAGYSDPAI</sequence>
<protein>
    <submittedName>
        <fullName evidence="1">7-cyano-7-deazaguanine synthase QueC</fullName>
        <ecNumber evidence="1">6.3.4.20</ecNumber>
    </submittedName>
</protein>
<name>A0AC61NK03_9BACT</name>
<evidence type="ECO:0000313" key="1">
    <source>
        <dbReference type="EMBL" id="QZE14670.1"/>
    </source>
</evidence>
<keyword evidence="2" id="KW-1185">Reference proteome</keyword>
<reference evidence="1" key="1">
    <citation type="submission" date="2021-08" db="EMBL/GenBank/DDBJ databases">
        <title>Novel anaerobic bacterium isolated from sea squirt in East Sea, Republic of Korea.</title>
        <authorList>
            <person name="Nguyen T.H."/>
            <person name="Li Z."/>
            <person name="Lee Y.-J."/>
            <person name="Ko J."/>
            <person name="Kim S.-G."/>
        </authorList>
    </citation>
    <scope>NUCLEOTIDE SEQUENCE</scope>
    <source>
        <strain evidence="1">KCTC 25031</strain>
    </source>
</reference>
<dbReference type="EMBL" id="CP081303">
    <property type="protein sequence ID" value="QZE14670.1"/>
    <property type="molecule type" value="Genomic_DNA"/>
</dbReference>
<keyword evidence="1" id="KW-0436">Ligase</keyword>